<feature type="domain" description="Phosphatidic acid phosphatase type 2/haloperoxidase" evidence="2">
    <location>
        <begin position="94"/>
        <end position="223"/>
    </location>
</feature>
<dbReference type="RefSeq" id="WP_044838648.1">
    <property type="nucleotide sequence ID" value="NZ_CP059733.1"/>
</dbReference>
<evidence type="ECO:0000313" key="3">
    <source>
        <dbReference type="EMBL" id="WDE06158.1"/>
    </source>
</evidence>
<reference evidence="3 4" key="2">
    <citation type="journal article" date="2022" name="Mar. Drugs">
        <title>Bioassay-Guided Fractionation Leads to the Detection of Cholic Acid Generated by the Rare Thalassomonas sp.</title>
        <authorList>
            <person name="Pheiffer F."/>
            <person name="Schneider Y.K."/>
            <person name="Hansen E.H."/>
            <person name="Andersen J.H."/>
            <person name="Isaksson J."/>
            <person name="Busche T."/>
            <person name="R C."/>
            <person name="Kalinowski J."/>
            <person name="Zyl L.V."/>
            <person name="Trindade M."/>
        </authorList>
    </citation>
    <scope>NUCLEOTIDE SEQUENCE [LARGE SCALE GENOMIC DNA]</scope>
    <source>
        <strain evidence="3 4">XOM25</strain>
    </source>
</reference>
<feature type="transmembrane region" description="Helical" evidence="1">
    <location>
        <begin position="91"/>
        <end position="110"/>
    </location>
</feature>
<feature type="transmembrane region" description="Helical" evidence="1">
    <location>
        <begin position="53"/>
        <end position="79"/>
    </location>
</feature>
<feature type="transmembrane region" description="Helical" evidence="1">
    <location>
        <begin position="201"/>
        <end position="225"/>
    </location>
</feature>
<proteinExistence type="predicted"/>
<reference evidence="3 4" key="1">
    <citation type="journal article" date="2015" name="Genome Announc.">
        <title>Draft Genome Sequences of Marine Isolates of Thalassomonas viridans and Thalassomonas actiniarum.</title>
        <authorList>
            <person name="Olonade I."/>
            <person name="van Zyl L.J."/>
            <person name="Trindade M."/>
        </authorList>
    </citation>
    <scope>NUCLEOTIDE SEQUENCE [LARGE SCALE GENOMIC DNA]</scope>
    <source>
        <strain evidence="3 4">XOM25</strain>
    </source>
</reference>
<feature type="transmembrane region" description="Helical" evidence="1">
    <location>
        <begin position="153"/>
        <end position="170"/>
    </location>
</feature>
<keyword evidence="1" id="KW-1133">Transmembrane helix</keyword>
<keyword evidence="4" id="KW-1185">Reference proteome</keyword>
<dbReference type="EMBL" id="CP059733">
    <property type="protein sequence ID" value="WDE06158.1"/>
    <property type="molecule type" value="Genomic_DNA"/>
</dbReference>
<dbReference type="InterPro" id="IPR036938">
    <property type="entry name" value="PAP2/HPO_sf"/>
</dbReference>
<evidence type="ECO:0000256" key="1">
    <source>
        <dbReference type="SAM" id="Phobius"/>
    </source>
</evidence>
<dbReference type="Pfam" id="PF01569">
    <property type="entry name" value="PAP2"/>
    <property type="match status" value="1"/>
</dbReference>
<dbReference type="KEGG" id="tvd:SG34_004290"/>
<gene>
    <name evidence="3" type="ORF">SG34_004290</name>
</gene>
<protein>
    <submittedName>
        <fullName evidence="3">Phosphatase PAP2 family protein</fullName>
    </submittedName>
</protein>
<feature type="transmembrane region" description="Helical" evidence="1">
    <location>
        <begin position="177"/>
        <end position="195"/>
    </location>
</feature>
<dbReference type="Proteomes" id="UP000032352">
    <property type="component" value="Chromosome"/>
</dbReference>
<keyword evidence="1" id="KW-0812">Transmembrane</keyword>
<dbReference type="InterPro" id="IPR000326">
    <property type="entry name" value="PAP2/HPO"/>
</dbReference>
<dbReference type="AlphaFoldDB" id="A0AAE9Z6G8"/>
<sequence>MTEKFLNRQLALSLCFLLTVFLLFEVTDLDIRLQNLFFNFDTGSWLWPKKEPVLRAVFYSVPKLLLILFALLLILALLLPDSSSRLGKYNSGFFIVLTSLMLIPSVVGGLKATSNSACPAALSMYGGKLPYIKMLEPYPEGQAPAKAQKCFPAGHASGGFALLSLFFLFSSGRNRKLALGLALSVGWFTGGYKMVIGDHFLSHTLITMGLAWFLSCAIARLVYIFKRNLL</sequence>
<name>A0AAE9Z6G8_9GAMM</name>
<evidence type="ECO:0000313" key="4">
    <source>
        <dbReference type="Proteomes" id="UP000032352"/>
    </source>
</evidence>
<accession>A0AAE9Z6G8</accession>
<dbReference type="SUPFAM" id="SSF48317">
    <property type="entry name" value="Acid phosphatase/Vanadium-dependent haloperoxidase"/>
    <property type="match status" value="1"/>
</dbReference>
<keyword evidence="1" id="KW-0472">Membrane</keyword>
<organism evidence="3 4">
    <name type="scientific">Thalassomonas viridans</name>
    <dbReference type="NCBI Taxonomy" id="137584"/>
    <lineage>
        <taxon>Bacteria</taxon>
        <taxon>Pseudomonadati</taxon>
        <taxon>Pseudomonadota</taxon>
        <taxon>Gammaproteobacteria</taxon>
        <taxon>Alteromonadales</taxon>
        <taxon>Colwelliaceae</taxon>
        <taxon>Thalassomonas</taxon>
    </lineage>
</organism>
<dbReference type="CDD" id="cd03396">
    <property type="entry name" value="PAP2_like_6"/>
    <property type="match status" value="1"/>
</dbReference>
<evidence type="ECO:0000259" key="2">
    <source>
        <dbReference type="Pfam" id="PF01569"/>
    </source>
</evidence>